<evidence type="ECO:0000259" key="3">
    <source>
        <dbReference type="Pfam" id="PF16861"/>
    </source>
</evidence>
<dbReference type="Gene3D" id="3.30.420.40">
    <property type="match status" value="2"/>
</dbReference>
<evidence type="ECO:0000256" key="1">
    <source>
        <dbReference type="ARBA" id="ARBA00006129"/>
    </source>
</evidence>
<dbReference type="InterPro" id="IPR043129">
    <property type="entry name" value="ATPase_NBD"/>
</dbReference>
<evidence type="ECO:0000313" key="4">
    <source>
        <dbReference type="EMBL" id="TCS60569.1"/>
    </source>
</evidence>
<comment type="caution">
    <text evidence="4">The sequence shown here is derived from an EMBL/GenBank/DDBJ whole genome shotgun (WGS) entry which is preliminary data.</text>
</comment>
<dbReference type="InterPro" id="IPR038152">
    <property type="entry name" value="Carbam_trans_C_sf"/>
</dbReference>
<name>A0A4R3J402_9PROT</name>
<dbReference type="InterPro" id="IPR003696">
    <property type="entry name" value="Carbtransf_dom"/>
</dbReference>
<dbReference type="EMBL" id="SLZW01000010">
    <property type="protein sequence ID" value="TCS60569.1"/>
    <property type="molecule type" value="Genomic_DNA"/>
</dbReference>
<feature type="domain" description="Carbamoyltransferase" evidence="2">
    <location>
        <begin position="3"/>
        <end position="349"/>
    </location>
</feature>
<organism evidence="4 5">
    <name type="scientific">Varunaivibrio sulfuroxidans</name>
    <dbReference type="NCBI Taxonomy" id="1773489"/>
    <lineage>
        <taxon>Bacteria</taxon>
        <taxon>Pseudomonadati</taxon>
        <taxon>Pseudomonadota</taxon>
        <taxon>Alphaproteobacteria</taxon>
        <taxon>Rhodospirillales</taxon>
        <taxon>Magnetovibrionaceae</taxon>
        <taxon>Varunaivibrio</taxon>
    </lineage>
</organism>
<dbReference type="GO" id="GO:0016740">
    <property type="term" value="F:transferase activity"/>
    <property type="evidence" value="ECO:0007669"/>
    <property type="project" value="UniProtKB-KW"/>
</dbReference>
<protein>
    <submittedName>
        <fullName evidence="4">Carbamoyltransferase</fullName>
    </submittedName>
</protein>
<dbReference type="AlphaFoldDB" id="A0A4R3J402"/>
<keyword evidence="4" id="KW-0808">Transferase</keyword>
<dbReference type="InterPro" id="IPR031730">
    <property type="entry name" value="Carbam_trans_C"/>
</dbReference>
<sequence>MYVLGLSFGMHDCAAALVEDGNVLWAIEEERLDRVKHSGAFPENSIAFVLERQNITLDDVDCVAFNFCPDIIQREIVERAAGAKFPHNFEYFRAMRHWRRSVEDGVTHHLRKRLAYTGNVIAVDHHMAHAASSYYCSPFADALILTIDGAGDRYSTAVWRAQDKDIAFVMGNRHPHSLGTLYSVVTAHLGLGDFAEGKTMGLASYGEEEFRELFDALIVAPPRSRHANAKSNFFELNDAYIRLPEGAWRIDRAFTDRALAIIGPPRPQDAPITKRHENIAASLQGAVERFICTRVADLGAEHRTRDVCLAGGVALNSVINGKLIADGYCDNLFVQPAAGDSGTALGSALFVSCQVHGAARPPAIRHVFWGAEFDDRAIIRALEAYDLAHTTANDPAGKAARLLGDNLIVGWFQGAMEFGPRALGHRSILANARHPGMNDRVNAEVKHREAFRPFAASVPEPDCAAYFTLPVPSPYMLMVCEVREGACLPAVTHVDNTARVQTLSEDIDPLFWRLHKEVEKHTGVPVLLNTSFNVKGEPLVHTPEDAIRCFLGTNLDALVIGNHIVTKNAGDVLPPKNPYRAARPFAPKAASTKETLNKVCDYTNYWATFVKLKFSPQGDGMENTTFHREL</sequence>
<dbReference type="SUPFAM" id="SSF53067">
    <property type="entry name" value="Actin-like ATPase domain"/>
    <property type="match status" value="1"/>
</dbReference>
<proteinExistence type="inferred from homology"/>
<keyword evidence="5" id="KW-1185">Reference proteome</keyword>
<dbReference type="Gene3D" id="3.90.870.20">
    <property type="entry name" value="Carbamoyltransferase, C-terminal domain"/>
    <property type="match status" value="1"/>
</dbReference>
<evidence type="ECO:0000313" key="5">
    <source>
        <dbReference type="Proteomes" id="UP000295304"/>
    </source>
</evidence>
<gene>
    <name evidence="4" type="ORF">EDD55_11043</name>
</gene>
<accession>A0A4R3J402</accession>
<comment type="similarity">
    <text evidence="1">Belongs to the NodU/CmcH family.</text>
</comment>
<dbReference type="PANTHER" id="PTHR34847:SF1">
    <property type="entry name" value="NODULATION PROTEIN U"/>
    <property type="match status" value="1"/>
</dbReference>
<dbReference type="Pfam" id="PF16861">
    <property type="entry name" value="Carbam_trans_C"/>
    <property type="match status" value="1"/>
</dbReference>
<dbReference type="Pfam" id="PF02543">
    <property type="entry name" value="Carbam_trans_N"/>
    <property type="match status" value="1"/>
</dbReference>
<evidence type="ECO:0000259" key="2">
    <source>
        <dbReference type="Pfam" id="PF02543"/>
    </source>
</evidence>
<dbReference type="PANTHER" id="PTHR34847">
    <property type="entry name" value="NODULATION PROTEIN U"/>
    <property type="match status" value="1"/>
</dbReference>
<dbReference type="InterPro" id="IPR051338">
    <property type="entry name" value="NodU/CmcH_Carbamoyltrnsfr"/>
</dbReference>
<dbReference type="RefSeq" id="WP_165886391.1">
    <property type="nucleotide sequence ID" value="NZ_CP119676.1"/>
</dbReference>
<dbReference type="Proteomes" id="UP000295304">
    <property type="component" value="Unassembled WGS sequence"/>
</dbReference>
<reference evidence="4 5" key="1">
    <citation type="submission" date="2019-03" db="EMBL/GenBank/DDBJ databases">
        <title>Genomic Encyclopedia of Type Strains, Phase IV (KMG-IV): sequencing the most valuable type-strain genomes for metagenomic binning, comparative biology and taxonomic classification.</title>
        <authorList>
            <person name="Goeker M."/>
        </authorList>
    </citation>
    <scope>NUCLEOTIDE SEQUENCE [LARGE SCALE GENOMIC DNA]</scope>
    <source>
        <strain evidence="4 5">DSM 101688</strain>
    </source>
</reference>
<dbReference type="CDD" id="cd24098">
    <property type="entry name" value="ASKHA_NBD_TobZ_N"/>
    <property type="match status" value="1"/>
</dbReference>
<feature type="domain" description="Carbamoyltransferase C-terminal" evidence="3">
    <location>
        <begin position="400"/>
        <end position="567"/>
    </location>
</feature>